<feature type="domain" description="Aminoglycoside phosphotransferase" evidence="1">
    <location>
        <begin position="32"/>
        <end position="182"/>
    </location>
</feature>
<dbReference type="Pfam" id="PF01636">
    <property type="entry name" value="APH"/>
    <property type="match status" value="1"/>
</dbReference>
<comment type="caution">
    <text evidence="2">The sequence shown here is derived from an EMBL/GenBank/DDBJ whole genome shotgun (WGS) entry which is preliminary data.</text>
</comment>
<sequence length="243" mass="28123">MCGRFPSLRSSIPSIVDTGLYGELSYCISIRAPGQSLQSMQLSQIRYVIPDLLNQFAQFQQLSLPEHGGYGMINSEGNGMCGSWSEFLELFFDETGSGFWYGWKQLFKAGILEQDYFEAWYSRMAELAEFVPEERYLVHGDFHVGNIISDGKRITGIVDWEMGMYGDFVFDIATMEMWTPELQFSHLFREYTHEMGGRIDSFEERFLYATLFKSLDALRFYAMKKDRGAYEHIKRFIDKMAAG</sequence>
<dbReference type="SUPFAM" id="SSF56112">
    <property type="entry name" value="Protein kinase-like (PK-like)"/>
    <property type="match status" value="1"/>
</dbReference>
<reference evidence="2 3" key="1">
    <citation type="submission" date="2022-05" db="EMBL/GenBank/DDBJ databases">
        <title>Genome Sequencing of Bee-Associated Microbes.</title>
        <authorList>
            <person name="Dunlap C."/>
        </authorList>
    </citation>
    <scope>NUCLEOTIDE SEQUENCE [LARGE SCALE GENOMIC DNA]</scope>
    <source>
        <strain evidence="2 3">NRRL B-14421</strain>
    </source>
</reference>
<dbReference type="Gene3D" id="3.90.1200.10">
    <property type="match status" value="1"/>
</dbReference>
<dbReference type="InterPro" id="IPR011009">
    <property type="entry name" value="Kinase-like_dom_sf"/>
</dbReference>
<evidence type="ECO:0000313" key="2">
    <source>
        <dbReference type="EMBL" id="MCY9697454.1"/>
    </source>
</evidence>
<organism evidence="2 3">
    <name type="scientific">Paenibacillus alginolyticus</name>
    <dbReference type="NCBI Taxonomy" id="59839"/>
    <lineage>
        <taxon>Bacteria</taxon>
        <taxon>Bacillati</taxon>
        <taxon>Bacillota</taxon>
        <taxon>Bacilli</taxon>
        <taxon>Bacillales</taxon>
        <taxon>Paenibacillaceae</taxon>
        <taxon>Paenibacillus</taxon>
    </lineage>
</organism>
<protein>
    <submittedName>
        <fullName evidence="2">Aminoglycoside phosphotransferase family protein</fullName>
    </submittedName>
</protein>
<name>A0ABT4GML1_9BACL</name>
<dbReference type="InterPro" id="IPR051678">
    <property type="entry name" value="AGP_Transferase"/>
</dbReference>
<evidence type="ECO:0000259" key="1">
    <source>
        <dbReference type="Pfam" id="PF01636"/>
    </source>
</evidence>
<keyword evidence="3" id="KW-1185">Reference proteome</keyword>
<dbReference type="EMBL" id="JAMDMX010000143">
    <property type="protein sequence ID" value="MCY9697454.1"/>
    <property type="molecule type" value="Genomic_DNA"/>
</dbReference>
<accession>A0ABT4GML1</accession>
<evidence type="ECO:0000313" key="3">
    <source>
        <dbReference type="Proteomes" id="UP001527099"/>
    </source>
</evidence>
<proteinExistence type="predicted"/>
<dbReference type="PANTHER" id="PTHR21310">
    <property type="entry name" value="AMINOGLYCOSIDE PHOSPHOTRANSFERASE-RELATED-RELATED"/>
    <property type="match status" value="1"/>
</dbReference>
<dbReference type="Proteomes" id="UP001527099">
    <property type="component" value="Unassembled WGS sequence"/>
</dbReference>
<dbReference type="InterPro" id="IPR002575">
    <property type="entry name" value="Aminoglycoside_PTrfase"/>
</dbReference>
<gene>
    <name evidence="2" type="ORF">M5X19_32035</name>
</gene>